<dbReference type="EMBL" id="JBHMFI010000001">
    <property type="protein sequence ID" value="MFB9072738.1"/>
    <property type="molecule type" value="Genomic_DNA"/>
</dbReference>
<evidence type="ECO:0000313" key="2">
    <source>
        <dbReference type="EMBL" id="MFB9072738.1"/>
    </source>
</evidence>
<accession>A0ABV5G1D3</accession>
<proteinExistence type="predicted"/>
<comment type="caution">
    <text evidence="2">The sequence shown here is derived from an EMBL/GenBank/DDBJ whole genome shotgun (WGS) entry which is preliminary data.</text>
</comment>
<protein>
    <submittedName>
        <fullName evidence="2">Uncharacterized protein</fullName>
    </submittedName>
</protein>
<reference evidence="2 3" key="1">
    <citation type="submission" date="2024-09" db="EMBL/GenBank/DDBJ databases">
        <authorList>
            <person name="Sun Q."/>
            <person name="Mori K."/>
        </authorList>
    </citation>
    <scope>NUCLEOTIDE SEQUENCE [LARGE SCALE GENOMIC DNA]</scope>
    <source>
        <strain evidence="2 3">CCM 7609</strain>
    </source>
</reference>
<evidence type="ECO:0000313" key="3">
    <source>
        <dbReference type="Proteomes" id="UP001589575"/>
    </source>
</evidence>
<name>A0ABV5G1D3_9MICC</name>
<evidence type="ECO:0000256" key="1">
    <source>
        <dbReference type="SAM" id="MobiDB-lite"/>
    </source>
</evidence>
<dbReference type="Proteomes" id="UP001589575">
    <property type="component" value="Unassembled WGS sequence"/>
</dbReference>
<organism evidence="2 3">
    <name type="scientific">Citricoccus parietis</name>
    <dbReference type="NCBI Taxonomy" id="592307"/>
    <lineage>
        <taxon>Bacteria</taxon>
        <taxon>Bacillati</taxon>
        <taxon>Actinomycetota</taxon>
        <taxon>Actinomycetes</taxon>
        <taxon>Micrococcales</taxon>
        <taxon>Micrococcaceae</taxon>
        <taxon>Citricoccus</taxon>
    </lineage>
</organism>
<sequence length="83" mass="9365">MSTWWRSFSGPDPCSSRAVSAGCDIRQDRRRASQTAPLAWEDQPNGEDPCGSSSPRTPPWTAGSRCWTTGSTRPTRTRRWPRR</sequence>
<gene>
    <name evidence="2" type="ORF">ACFFX0_16645</name>
</gene>
<keyword evidence="3" id="KW-1185">Reference proteome</keyword>
<feature type="region of interest" description="Disordered" evidence="1">
    <location>
        <begin position="1"/>
        <end position="83"/>
    </location>
</feature>